<evidence type="ECO:0000313" key="2">
    <source>
        <dbReference type="Proteomes" id="UP000092321"/>
    </source>
</evidence>
<dbReference type="AlphaFoldDB" id="A0A1B7T7D6"/>
<dbReference type="Proteomes" id="UP000092321">
    <property type="component" value="Unassembled WGS sequence"/>
</dbReference>
<keyword evidence="2" id="KW-1185">Reference proteome</keyword>
<comment type="caution">
    <text evidence="1">The sequence shown here is derived from an EMBL/GenBank/DDBJ whole genome shotgun (WGS) entry which is preliminary data.</text>
</comment>
<name>A0A1B7T7D6_9ASCO</name>
<reference evidence="2" key="1">
    <citation type="journal article" date="2016" name="Proc. Natl. Acad. Sci. U.S.A.">
        <title>Comparative genomics of biotechnologically important yeasts.</title>
        <authorList>
            <person name="Riley R."/>
            <person name="Haridas S."/>
            <person name="Wolfe K.H."/>
            <person name="Lopes M.R."/>
            <person name="Hittinger C.T."/>
            <person name="Goeker M."/>
            <person name="Salamov A.A."/>
            <person name="Wisecaver J.H."/>
            <person name="Long T.M."/>
            <person name="Calvey C.H."/>
            <person name="Aerts A.L."/>
            <person name="Barry K.W."/>
            <person name="Choi C."/>
            <person name="Clum A."/>
            <person name="Coughlan A.Y."/>
            <person name="Deshpande S."/>
            <person name="Douglass A.P."/>
            <person name="Hanson S.J."/>
            <person name="Klenk H.-P."/>
            <person name="LaButti K.M."/>
            <person name="Lapidus A."/>
            <person name="Lindquist E.A."/>
            <person name="Lipzen A.M."/>
            <person name="Meier-Kolthoff J.P."/>
            <person name="Ohm R.A."/>
            <person name="Otillar R.P."/>
            <person name="Pangilinan J.L."/>
            <person name="Peng Y."/>
            <person name="Rokas A."/>
            <person name="Rosa C.A."/>
            <person name="Scheuner C."/>
            <person name="Sibirny A.A."/>
            <person name="Slot J.C."/>
            <person name="Stielow J.B."/>
            <person name="Sun H."/>
            <person name="Kurtzman C.P."/>
            <person name="Blackwell M."/>
            <person name="Grigoriev I.V."/>
            <person name="Jeffries T.W."/>
        </authorList>
    </citation>
    <scope>NUCLEOTIDE SEQUENCE [LARGE SCALE GENOMIC DNA]</scope>
    <source>
        <strain evidence="2">NRRL Y-1626</strain>
    </source>
</reference>
<accession>A0A1B7T7D6</accession>
<proteinExistence type="predicted"/>
<sequence>MLLYAFLMYVCAGKLNNNLPDYNKNIATPIKDMGRCKLENPKFKKKKLFL</sequence>
<evidence type="ECO:0000313" key="1">
    <source>
        <dbReference type="EMBL" id="OBA24623.1"/>
    </source>
</evidence>
<protein>
    <submittedName>
        <fullName evidence="1">Uncharacterized protein</fullName>
    </submittedName>
</protein>
<gene>
    <name evidence="1" type="ORF">HANVADRAFT_54376</name>
</gene>
<dbReference type="EMBL" id="LXPE01000537">
    <property type="protein sequence ID" value="OBA24623.1"/>
    <property type="molecule type" value="Genomic_DNA"/>
</dbReference>
<organism evidence="1 2">
    <name type="scientific">Hanseniaspora valbyensis NRRL Y-1626</name>
    <dbReference type="NCBI Taxonomy" id="766949"/>
    <lineage>
        <taxon>Eukaryota</taxon>
        <taxon>Fungi</taxon>
        <taxon>Dikarya</taxon>
        <taxon>Ascomycota</taxon>
        <taxon>Saccharomycotina</taxon>
        <taxon>Saccharomycetes</taxon>
        <taxon>Saccharomycodales</taxon>
        <taxon>Saccharomycodaceae</taxon>
        <taxon>Hanseniaspora</taxon>
    </lineage>
</organism>